<sequence>MRGRDPNEPHRVATPLELLFDLTFVIAFGLAASQFAHALAEGHFANGLLGFAFAAFAVCLAWSNFTWFSSAYDTDDWIFRVATMTQMIGVLVFALGLPRMFASLEVEDGRVDVGIMVLGYVIMRLAMVFQWLRAAKQDPPRRKTCLIYAVGISVAQLGWAALIIADFPPVGTFFAILALAGFELLQPWIAERLHDGTPWHAHHIAERYSLFAIIAMGEGIVGTVASLSAVVDVEGWSLEVALVCVAGVGLTFGMWWVYYILPSAFVLHTHRRREFTWAYTQLLIITCIVATGAGLHVAAYYLQHKAHIGAVTTLLTTAVPVGVFLLAIYALYYYLVRRFDPFHLGLLVATIAVMVAAIAAAVAGVDMTVCLCILMCAPVVTVIGYEWRGHRHEAAALGD</sequence>
<feature type="transmembrane region" description="Helical" evidence="1">
    <location>
        <begin position="308"/>
        <end position="335"/>
    </location>
</feature>
<evidence type="ECO:0000313" key="2">
    <source>
        <dbReference type="EMBL" id="MUV15488.1"/>
    </source>
</evidence>
<feature type="transmembrane region" description="Helical" evidence="1">
    <location>
        <begin position="144"/>
        <end position="164"/>
    </location>
</feature>
<keyword evidence="1" id="KW-1133">Transmembrane helix</keyword>
<keyword evidence="1" id="KW-0812">Transmembrane</keyword>
<feature type="transmembrane region" description="Helical" evidence="1">
    <location>
        <begin position="210"/>
        <end position="230"/>
    </location>
</feature>
<name>A0A7C9M333_9GAMM</name>
<feature type="transmembrane region" description="Helical" evidence="1">
    <location>
        <begin position="113"/>
        <end position="132"/>
    </location>
</feature>
<dbReference type="Proteomes" id="UP000479692">
    <property type="component" value="Unassembled WGS sequence"/>
</dbReference>
<feature type="transmembrane region" description="Helical" evidence="1">
    <location>
        <begin position="44"/>
        <end position="65"/>
    </location>
</feature>
<gene>
    <name evidence="2" type="ORF">GN331_14875</name>
</gene>
<comment type="caution">
    <text evidence="2">The sequence shown here is derived from an EMBL/GenBank/DDBJ whole genome shotgun (WGS) entry which is preliminary data.</text>
</comment>
<feature type="transmembrane region" description="Helical" evidence="1">
    <location>
        <begin position="236"/>
        <end position="261"/>
    </location>
</feature>
<feature type="transmembrane region" description="Helical" evidence="1">
    <location>
        <begin position="342"/>
        <end position="362"/>
    </location>
</feature>
<protein>
    <submittedName>
        <fullName evidence="2">Low temperature requirement protein A</fullName>
    </submittedName>
</protein>
<feature type="transmembrane region" description="Helical" evidence="1">
    <location>
        <begin position="12"/>
        <end position="32"/>
    </location>
</feature>
<reference evidence="2 3" key="1">
    <citation type="submission" date="2019-12" db="EMBL/GenBank/DDBJ databases">
        <authorList>
            <person name="Xu J."/>
        </authorList>
    </citation>
    <scope>NUCLEOTIDE SEQUENCE [LARGE SCALE GENOMIC DNA]</scope>
    <source>
        <strain evidence="2 3">HX-5-24</strain>
    </source>
</reference>
<dbReference type="InterPro" id="IPR010640">
    <property type="entry name" value="Low_temperature_requirement_A"/>
</dbReference>
<organism evidence="2 3">
    <name type="scientific">Noviluteimonas gilva</name>
    <dbReference type="NCBI Taxonomy" id="2682097"/>
    <lineage>
        <taxon>Bacteria</taxon>
        <taxon>Pseudomonadati</taxon>
        <taxon>Pseudomonadota</taxon>
        <taxon>Gammaproteobacteria</taxon>
        <taxon>Lysobacterales</taxon>
        <taxon>Lysobacteraceae</taxon>
        <taxon>Noviluteimonas</taxon>
    </lineage>
</organism>
<dbReference type="EMBL" id="WOXT01000005">
    <property type="protein sequence ID" value="MUV15488.1"/>
    <property type="molecule type" value="Genomic_DNA"/>
</dbReference>
<proteinExistence type="predicted"/>
<evidence type="ECO:0000256" key="1">
    <source>
        <dbReference type="SAM" id="Phobius"/>
    </source>
</evidence>
<feature type="transmembrane region" description="Helical" evidence="1">
    <location>
        <begin position="170"/>
        <end position="189"/>
    </location>
</feature>
<dbReference type="Pfam" id="PF06772">
    <property type="entry name" value="LtrA"/>
    <property type="match status" value="1"/>
</dbReference>
<feature type="transmembrane region" description="Helical" evidence="1">
    <location>
        <begin position="282"/>
        <end position="302"/>
    </location>
</feature>
<dbReference type="AlphaFoldDB" id="A0A7C9M333"/>
<dbReference type="PANTHER" id="PTHR36840">
    <property type="entry name" value="BLL5714 PROTEIN"/>
    <property type="match status" value="1"/>
</dbReference>
<accession>A0A7C9M333</accession>
<evidence type="ECO:0000313" key="3">
    <source>
        <dbReference type="Proteomes" id="UP000479692"/>
    </source>
</evidence>
<keyword evidence="1" id="KW-0472">Membrane</keyword>
<dbReference type="PANTHER" id="PTHR36840:SF1">
    <property type="entry name" value="BLL5714 PROTEIN"/>
    <property type="match status" value="1"/>
</dbReference>
<keyword evidence="3" id="KW-1185">Reference proteome</keyword>
<feature type="transmembrane region" description="Helical" evidence="1">
    <location>
        <begin position="77"/>
        <end position="101"/>
    </location>
</feature>